<sequence length="448" mass="49499">MVSDALSFDTSTGYFDYAQYKSVQRCAVIEFRLRSTAAKSRFNYRVVEVLSVVSGQLITAQCPMPNAQCTNITTMKSIKRLFNSRFWSLVIKEFHQILRSKETLVLLIIPPTIQMLLYGFALNPDVHYLKLGVVDYANTYESRELVSTLTGNQVFTVDQYLFNTEDLGEEVRRGKITAGLVIPPDFQSNLSTDQSAEVQVLVDAVDANTAGIAQGYLNQIIGQFSQGLSSNQAPPLINTQTIFLYNPGLASSWFFVPGVLGLVLTLISSLVSSVTVVREKDTGTLEQLLMTPAEAWEILLAKIVPLFVLLMGDVILALSLGRLVFKVPFRGSLVLFLGLSGLYLFVGIGIGIMLATVCRTQQQVVLTSFFINLPLIQLSGAISPIESMPIVFKYLSLLNPLRHYIAIVRGILLKGVGLEVLWLNAIALLLFAIVLLSISINNFRRQLS</sequence>
<evidence type="ECO:0000313" key="11">
    <source>
        <dbReference type="Proteomes" id="UP001223520"/>
    </source>
</evidence>
<evidence type="ECO:0000256" key="4">
    <source>
        <dbReference type="ARBA" id="ARBA00022475"/>
    </source>
</evidence>
<keyword evidence="6 8" id="KW-1133">Transmembrane helix</keyword>
<evidence type="ECO:0000259" key="9">
    <source>
        <dbReference type="PROSITE" id="PS51012"/>
    </source>
</evidence>
<dbReference type="PRINTS" id="PR00164">
    <property type="entry name" value="ABC2TRNSPORT"/>
</dbReference>
<evidence type="ECO:0000256" key="5">
    <source>
        <dbReference type="ARBA" id="ARBA00022692"/>
    </source>
</evidence>
<dbReference type="InterPro" id="IPR000412">
    <property type="entry name" value="ABC_2_transport"/>
</dbReference>
<proteinExistence type="inferred from homology"/>
<dbReference type="InterPro" id="IPR051449">
    <property type="entry name" value="ABC-2_transporter_component"/>
</dbReference>
<dbReference type="InterPro" id="IPR013525">
    <property type="entry name" value="ABC2_TM"/>
</dbReference>
<feature type="domain" description="ABC transmembrane type-2" evidence="9">
    <location>
        <begin position="210"/>
        <end position="446"/>
    </location>
</feature>
<dbReference type="PANTHER" id="PTHR30294:SF29">
    <property type="entry name" value="MULTIDRUG ABC TRANSPORTER PERMEASE YBHS-RELATED"/>
    <property type="match status" value="1"/>
</dbReference>
<dbReference type="KEGG" id="hbq:QI031_29750"/>
<keyword evidence="5 8" id="KW-0812">Transmembrane</keyword>
<evidence type="ECO:0000256" key="1">
    <source>
        <dbReference type="ARBA" id="ARBA00004651"/>
    </source>
</evidence>
<organism evidence="10 11">
    <name type="scientific">Halotia branconii CENA392</name>
    <dbReference type="NCBI Taxonomy" id="1539056"/>
    <lineage>
        <taxon>Bacteria</taxon>
        <taxon>Bacillati</taxon>
        <taxon>Cyanobacteriota</taxon>
        <taxon>Cyanophyceae</taxon>
        <taxon>Nostocales</taxon>
        <taxon>Nodulariaceae</taxon>
        <taxon>Halotia</taxon>
    </lineage>
</organism>
<feature type="transmembrane region" description="Helical" evidence="8">
    <location>
        <begin position="333"/>
        <end position="357"/>
    </location>
</feature>
<keyword evidence="7 8" id="KW-0472">Membrane</keyword>
<dbReference type="AlphaFoldDB" id="A0AAJ6NYX9"/>
<evidence type="ECO:0000256" key="8">
    <source>
        <dbReference type="RuleBase" id="RU361157"/>
    </source>
</evidence>
<dbReference type="Pfam" id="PF12698">
    <property type="entry name" value="ABC2_membrane_3"/>
    <property type="match status" value="1"/>
</dbReference>
<comment type="similarity">
    <text evidence="2 8">Belongs to the ABC-2 integral membrane protein family.</text>
</comment>
<evidence type="ECO:0000313" key="10">
    <source>
        <dbReference type="EMBL" id="WGV28953.1"/>
    </source>
</evidence>
<dbReference type="PROSITE" id="PS51012">
    <property type="entry name" value="ABC_TM2"/>
    <property type="match status" value="1"/>
</dbReference>
<dbReference type="Gene3D" id="3.40.1710.10">
    <property type="entry name" value="abc type-2 transporter like domain"/>
    <property type="match status" value="1"/>
</dbReference>
<protein>
    <recommendedName>
        <fullName evidence="8">Transport permease protein</fullName>
    </recommendedName>
</protein>
<dbReference type="RefSeq" id="WP_281486157.1">
    <property type="nucleotide sequence ID" value="NZ_CP124543.1"/>
</dbReference>
<evidence type="ECO:0000256" key="2">
    <source>
        <dbReference type="ARBA" id="ARBA00007783"/>
    </source>
</evidence>
<reference evidence="10 11" key="1">
    <citation type="journal article" date="2023" name="Limnol Oceanogr Lett">
        <title>Environmental adaptations by the intertidal Antarctic cyanobacterium Halotia branconii CENA392 as revealed using long-read genome sequencing.</title>
        <authorList>
            <person name="Dextro R.B."/>
            <person name="Delbaje E."/>
            <person name="Freitas P.N.N."/>
            <person name="Geraldes V."/>
            <person name="Pinto E."/>
            <person name="Long P.F."/>
            <person name="Fiore M.F."/>
        </authorList>
    </citation>
    <scope>NUCLEOTIDE SEQUENCE [LARGE SCALE GENOMIC DNA]</scope>
    <source>
        <strain evidence="10 11">CENA392</strain>
    </source>
</reference>
<dbReference type="GO" id="GO:0043190">
    <property type="term" value="C:ATP-binding cassette (ABC) transporter complex"/>
    <property type="evidence" value="ECO:0007669"/>
    <property type="project" value="InterPro"/>
</dbReference>
<evidence type="ECO:0000256" key="7">
    <source>
        <dbReference type="ARBA" id="ARBA00023136"/>
    </source>
</evidence>
<evidence type="ECO:0000256" key="6">
    <source>
        <dbReference type="ARBA" id="ARBA00022989"/>
    </source>
</evidence>
<dbReference type="PANTHER" id="PTHR30294">
    <property type="entry name" value="MEMBRANE COMPONENT OF ABC TRANSPORTER YHHJ-RELATED"/>
    <property type="match status" value="1"/>
</dbReference>
<evidence type="ECO:0000256" key="3">
    <source>
        <dbReference type="ARBA" id="ARBA00022448"/>
    </source>
</evidence>
<feature type="transmembrane region" description="Helical" evidence="8">
    <location>
        <begin position="364"/>
        <end position="385"/>
    </location>
</feature>
<feature type="transmembrane region" description="Helical" evidence="8">
    <location>
        <begin position="298"/>
        <end position="321"/>
    </location>
</feature>
<comment type="subcellular location">
    <subcellularLocation>
        <location evidence="1 8">Cell membrane</location>
        <topology evidence="1 8">Multi-pass membrane protein</topology>
    </subcellularLocation>
</comment>
<keyword evidence="3 8" id="KW-0813">Transport</keyword>
<keyword evidence="11" id="KW-1185">Reference proteome</keyword>
<feature type="transmembrane region" description="Helical" evidence="8">
    <location>
        <begin position="253"/>
        <end position="277"/>
    </location>
</feature>
<feature type="transmembrane region" description="Helical" evidence="8">
    <location>
        <begin position="421"/>
        <end position="443"/>
    </location>
</feature>
<dbReference type="GO" id="GO:0140359">
    <property type="term" value="F:ABC-type transporter activity"/>
    <property type="evidence" value="ECO:0007669"/>
    <property type="project" value="InterPro"/>
</dbReference>
<comment type="caution">
    <text evidence="8">Lacks conserved residue(s) required for the propagation of feature annotation.</text>
</comment>
<dbReference type="EMBL" id="CP124543">
    <property type="protein sequence ID" value="WGV28953.1"/>
    <property type="molecule type" value="Genomic_DNA"/>
</dbReference>
<gene>
    <name evidence="10" type="ORF">QI031_29750</name>
</gene>
<accession>A0AAJ6NYX9</accession>
<name>A0AAJ6NYX9_9CYAN</name>
<keyword evidence="4 8" id="KW-1003">Cell membrane</keyword>
<dbReference type="InterPro" id="IPR047817">
    <property type="entry name" value="ABC2_TM_bact-type"/>
</dbReference>
<dbReference type="Proteomes" id="UP001223520">
    <property type="component" value="Chromosome"/>
</dbReference>